<keyword evidence="8" id="KW-1185">Reference proteome</keyword>
<keyword evidence="5 6" id="KW-0472">Membrane</keyword>
<dbReference type="GO" id="GO:0032468">
    <property type="term" value="P:Golgi calcium ion homeostasis"/>
    <property type="evidence" value="ECO:0007669"/>
    <property type="project" value="TreeGrafter"/>
</dbReference>
<keyword evidence="4 6" id="KW-1133">Transmembrane helix</keyword>
<comment type="caution">
    <text evidence="7">The sequence shown here is derived from an EMBL/GenBank/DDBJ whole genome shotgun (WGS) entry which is preliminary data.</text>
</comment>
<dbReference type="PANTHER" id="PTHR12608:SF6">
    <property type="entry name" value="PROTEIN PAM71, CHLOROPLASTIC"/>
    <property type="match status" value="1"/>
</dbReference>
<dbReference type="GO" id="GO:0009535">
    <property type="term" value="C:chloroplast thylakoid membrane"/>
    <property type="evidence" value="ECO:0007669"/>
    <property type="project" value="TreeGrafter"/>
</dbReference>
<feature type="transmembrane region" description="Helical" evidence="6">
    <location>
        <begin position="276"/>
        <end position="300"/>
    </location>
</feature>
<dbReference type="AlphaFoldDB" id="A0AAV6XRL4"/>
<organism evidence="7 8">
    <name type="scientific">Buddleja alternifolia</name>
    <dbReference type="NCBI Taxonomy" id="168488"/>
    <lineage>
        <taxon>Eukaryota</taxon>
        <taxon>Viridiplantae</taxon>
        <taxon>Streptophyta</taxon>
        <taxon>Embryophyta</taxon>
        <taxon>Tracheophyta</taxon>
        <taxon>Spermatophyta</taxon>
        <taxon>Magnoliopsida</taxon>
        <taxon>eudicotyledons</taxon>
        <taxon>Gunneridae</taxon>
        <taxon>Pentapetalae</taxon>
        <taxon>asterids</taxon>
        <taxon>lamiids</taxon>
        <taxon>Lamiales</taxon>
        <taxon>Scrophulariaceae</taxon>
        <taxon>Buddlejeae</taxon>
        <taxon>Buddleja</taxon>
    </lineage>
</organism>
<dbReference type="GO" id="GO:0015085">
    <property type="term" value="F:calcium ion transmembrane transporter activity"/>
    <property type="evidence" value="ECO:0007669"/>
    <property type="project" value="TreeGrafter"/>
</dbReference>
<dbReference type="GO" id="GO:0032472">
    <property type="term" value="P:Golgi calcium ion transport"/>
    <property type="evidence" value="ECO:0007669"/>
    <property type="project" value="TreeGrafter"/>
</dbReference>
<dbReference type="PROSITE" id="PS01214">
    <property type="entry name" value="UPF0016"/>
    <property type="match status" value="1"/>
</dbReference>
<name>A0AAV6XRL4_9LAMI</name>
<evidence type="ECO:0000256" key="6">
    <source>
        <dbReference type="RuleBase" id="RU365102"/>
    </source>
</evidence>
<dbReference type="InterPro" id="IPR001727">
    <property type="entry name" value="GDT1-like"/>
</dbReference>
<evidence type="ECO:0000256" key="2">
    <source>
        <dbReference type="ARBA" id="ARBA00009190"/>
    </source>
</evidence>
<dbReference type="EMBL" id="WHWC01000005">
    <property type="protein sequence ID" value="KAG8381743.1"/>
    <property type="molecule type" value="Genomic_DNA"/>
</dbReference>
<evidence type="ECO:0000256" key="3">
    <source>
        <dbReference type="ARBA" id="ARBA00022692"/>
    </source>
</evidence>
<comment type="subcellular location">
    <subcellularLocation>
        <location evidence="1 6">Membrane</location>
        <topology evidence="1 6">Multi-pass membrane protein</topology>
    </subcellularLocation>
</comment>
<feature type="transmembrane region" description="Helical" evidence="6">
    <location>
        <begin position="353"/>
        <end position="373"/>
    </location>
</feature>
<evidence type="ECO:0000256" key="1">
    <source>
        <dbReference type="ARBA" id="ARBA00004141"/>
    </source>
</evidence>
<protein>
    <recommendedName>
        <fullName evidence="6">GDT1 family protein</fullName>
    </recommendedName>
</protein>
<evidence type="ECO:0000313" key="7">
    <source>
        <dbReference type="EMBL" id="KAG8381743.1"/>
    </source>
</evidence>
<dbReference type="GO" id="GO:0005794">
    <property type="term" value="C:Golgi apparatus"/>
    <property type="evidence" value="ECO:0007669"/>
    <property type="project" value="TreeGrafter"/>
</dbReference>
<feature type="transmembrane region" description="Helical" evidence="6">
    <location>
        <begin position="192"/>
        <end position="217"/>
    </location>
</feature>
<reference evidence="7" key="1">
    <citation type="submission" date="2019-10" db="EMBL/GenBank/DDBJ databases">
        <authorList>
            <person name="Zhang R."/>
            <person name="Pan Y."/>
            <person name="Wang J."/>
            <person name="Ma R."/>
            <person name="Yu S."/>
        </authorList>
    </citation>
    <scope>NUCLEOTIDE SEQUENCE</scope>
    <source>
        <strain evidence="7">LA-IB0</strain>
        <tissue evidence="7">Leaf</tissue>
    </source>
</reference>
<proteinExistence type="inferred from homology"/>
<comment type="similarity">
    <text evidence="2 6">Belongs to the GDT1 family.</text>
</comment>
<keyword evidence="3 6" id="KW-0812">Transmembrane</keyword>
<dbReference type="InterPro" id="IPR049555">
    <property type="entry name" value="GDT1-like_CS"/>
</dbReference>
<feature type="transmembrane region" description="Helical" evidence="6">
    <location>
        <begin position="320"/>
        <end position="341"/>
    </location>
</feature>
<dbReference type="Pfam" id="PF01169">
    <property type="entry name" value="GDT1"/>
    <property type="match status" value="2"/>
</dbReference>
<dbReference type="GO" id="GO:0005384">
    <property type="term" value="F:manganese ion transmembrane transporter activity"/>
    <property type="evidence" value="ECO:0007669"/>
    <property type="project" value="TreeGrafter"/>
</dbReference>
<sequence length="374" mass="39695">MVYALSGARFTTIPWTSSADHRSNNPGFSFFFFTQKSNFSRKCFAGKSPYGSQMPSFTIVASKKELMTIKEKCYDFPALPRTRDICIPPGKFSLLNNLRTKSGASLDFRVLNARSLSYLKLLLMCGFFTLQSTQQAVAGSDAASSLQSFSLLGDLSDINTGFASAFLLIFFSELGDKTFFIAALLAARNSAVVTFIGTFGALAVMTIISVVLGRTFHYVDDILPFRFGNSDLPIDDLAAVCLLVYFGVSSLIDASSGDGLKAEEEQKEAELAVSELSGSGAGILAAANTVFSTFLLVFVAEWGDKSFFSTIALAAASSPLGVIAGALAGHGAATLLAVLGGSFLGTYLSEKTIAYIGGTLFLVFAAVTLIEIVS</sequence>
<accession>A0AAV6XRL4</accession>
<evidence type="ECO:0000256" key="4">
    <source>
        <dbReference type="ARBA" id="ARBA00022989"/>
    </source>
</evidence>
<comment type="caution">
    <text evidence="6">Lacks conserved residue(s) required for the propagation of feature annotation.</text>
</comment>
<gene>
    <name evidence="7" type="ORF">BUALT_Bualt05G0004300</name>
</gene>
<dbReference type="PANTHER" id="PTHR12608">
    <property type="entry name" value="TRANSMEMBRANE PROTEIN HTP-1 RELATED"/>
    <property type="match status" value="1"/>
</dbReference>
<dbReference type="Proteomes" id="UP000826271">
    <property type="component" value="Unassembled WGS sequence"/>
</dbReference>
<evidence type="ECO:0000256" key="5">
    <source>
        <dbReference type="ARBA" id="ARBA00023136"/>
    </source>
</evidence>
<evidence type="ECO:0000313" key="8">
    <source>
        <dbReference type="Proteomes" id="UP000826271"/>
    </source>
</evidence>